<comment type="subcellular location">
    <subcellularLocation>
        <location evidence="1">Cell membrane</location>
        <topology evidence="1">Multi-pass membrane protein</topology>
    </subcellularLocation>
</comment>
<dbReference type="Proteomes" id="UP001150538">
    <property type="component" value="Unassembled WGS sequence"/>
</dbReference>
<gene>
    <name evidence="12" type="ORF">H4219_004029</name>
</gene>
<dbReference type="PANTHER" id="PTHR10590:SF4">
    <property type="entry name" value="SOLUTE CARRIER FAMILY 28 MEMBER 3"/>
    <property type="match status" value="1"/>
</dbReference>
<evidence type="ECO:0000256" key="8">
    <source>
        <dbReference type="SAM" id="Phobius"/>
    </source>
</evidence>
<feature type="transmembrane region" description="Helical" evidence="8">
    <location>
        <begin position="173"/>
        <end position="195"/>
    </location>
</feature>
<feature type="transmembrane region" description="Helical" evidence="8">
    <location>
        <begin position="131"/>
        <end position="153"/>
    </location>
</feature>
<dbReference type="AlphaFoldDB" id="A0A9W8DSI8"/>
<feature type="region of interest" description="Disordered" evidence="7">
    <location>
        <begin position="1"/>
        <end position="71"/>
    </location>
</feature>
<dbReference type="InterPro" id="IPR011642">
    <property type="entry name" value="Gate_dom"/>
</dbReference>
<keyword evidence="3" id="KW-1003">Cell membrane</keyword>
<feature type="transmembrane region" description="Helical" evidence="8">
    <location>
        <begin position="291"/>
        <end position="314"/>
    </location>
</feature>
<name>A0A9W8DSI8_9FUNG</name>
<dbReference type="EMBL" id="JANBPU010000120">
    <property type="protein sequence ID" value="KAJ1916007.1"/>
    <property type="molecule type" value="Genomic_DNA"/>
</dbReference>
<comment type="caution">
    <text evidence="12">The sequence shown here is derived from an EMBL/GenBank/DDBJ whole genome shotgun (WGS) entry which is preliminary data.</text>
</comment>
<evidence type="ECO:0000313" key="12">
    <source>
        <dbReference type="EMBL" id="KAJ1916007.1"/>
    </source>
</evidence>
<dbReference type="Pfam" id="PF01773">
    <property type="entry name" value="Nucleos_tra2_N"/>
    <property type="match status" value="1"/>
</dbReference>
<sequence length="611" mass="67338">MDRKSLSDSASAVEGRKLEQNPHPHHPVDTGYPDDGYRYEMPSPTHEGDSYDEKGAAKVSGEAAGAPSEEPSKAARIFQKFALRRWLTRLGGLYRKHKPWVQLVGWLIVTGYFIAALAIRNVTQLSDVLPLIFFYAFITLRLLFWNVSIKYVTRAIRFLWDNLIMRPAQYIPMKIQLTVLYLAPFVAFLIIALTLSKNEYGDRLSRLQGFLGMVVIIFVMAMTSRHPTHIQWHTVAVGQTLQLIFGLIVLKTTWGFSFFQWIAQRTADLLHFGSTGCAFLLSDDICKNSGYFMVTVFPALIFFASLIQMAYYVGLLQWVVAKSSWLFTRVMDTSGAESVVAVASPFVGMSENALLVRTFIPHMTESELHTVLAAGFSTISGSVMSGYIAMGVPVEYIITSCIMSVPCSLAMSKLRIPETEESMTKGRTIEPESEGDEQNLLHAAGNGANNGMTLCLLIAATIIAVISLLNLVNFILTWLGNYLTIHELTIQLILGYVFYPFTWLLGVRKEDVLDVSQLLATKVIANEFVAYKTLTAGAEPPLRETMDPRSNIIATFALCGFANIGSIGIQVGSIGAIAPNRKGDLARLAVSACITGFVATCMSALIAGMLV</sequence>
<keyword evidence="4 8" id="KW-0812">Transmembrane</keyword>
<feature type="compositionally biased region" description="Basic and acidic residues" evidence="7">
    <location>
        <begin position="14"/>
        <end position="28"/>
    </location>
</feature>
<keyword evidence="6 8" id="KW-0472">Membrane</keyword>
<evidence type="ECO:0000256" key="2">
    <source>
        <dbReference type="ARBA" id="ARBA00009033"/>
    </source>
</evidence>
<proteinExistence type="inferred from homology"/>
<feature type="transmembrane region" description="Helical" evidence="8">
    <location>
        <begin position="552"/>
        <end position="577"/>
    </location>
</feature>
<dbReference type="Pfam" id="PF07662">
    <property type="entry name" value="Nucleos_tra2_C"/>
    <property type="match status" value="1"/>
</dbReference>
<feature type="domain" description="Nucleoside transporter/FeoB GTPase Gate" evidence="11">
    <location>
        <begin position="294"/>
        <end position="391"/>
    </location>
</feature>
<feature type="transmembrane region" description="Helical" evidence="8">
    <location>
        <begin position="207"/>
        <end position="224"/>
    </location>
</feature>
<evidence type="ECO:0000256" key="4">
    <source>
        <dbReference type="ARBA" id="ARBA00022692"/>
    </source>
</evidence>
<dbReference type="PANTHER" id="PTHR10590">
    <property type="entry name" value="SODIUM/NUCLEOSIDE COTRANSPORTER"/>
    <property type="match status" value="1"/>
</dbReference>
<feature type="transmembrane region" description="Helical" evidence="8">
    <location>
        <begin position="589"/>
        <end position="610"/>
    </location>
</feature>
<evidence type="ECO:0000256" key="7">
    <source>
        <dbReference type="SAM" id="MobiDB-lite"/>
    </source>
</evidence>
<feature type="domain" description="Concentrative nucleoside transporter N-terminal" evidence="9">
    <location>
        <begin position="211"/>
        <end position="283"/>
    </location>
</feature>
<evidence type="ECO:0000256" key="6">
    <source>
        <dbReference type="ARBA" id="ARBA00023136"/>
    </source>
</evidence>
<evidence type="ECO:0000313" key="13">
    <source>
        <dbReference type="Proteomes" id="UP001150538"/>
    </source>
</evidence>
<evidence type="ECO:0008006" key="14">
    <source>
        <dbReference type="Google" id="ProtNLM"/>
    </source>
</evidence>
<feature type="compositionally biased region" description="Basic and acidic residues" evidence="7">
    <location>
        <begin position="46"/>
        <end position="56"/>
    </location>
</feature>
<comment type="similarity">
    <text evidence="2">Belongs to the concentrative nucleoside transporter (CNT) (TC 2.A.41) family.</text>
</comment>
<dbReference type="InterPro" id="IPR011657">
    <property type="entry name" value="CNT_C_dom"/>
</dbReference>
<dbReference type="GO" id="GO:0005337">
    <property type="term" value="F:nucleoside transmembrane transporter activity"/>
    <property type="evidence" value="ECO:0007669"/>
    <property type="project" value="InterPro"/>
</dbReference>
<dbReference type="InterPro" id="IPR008276">
    <property type="entry name" value="C_nuclsd_transpt"/>
</dbReference>
<dbReference type="InterPro" id="IPR002668">
    <property type="entry name" value="CNT_N_dom"/>
</dbReference>
<feature type="transmembrane region" description="Helical" evidence="8">
    <location>
        <begin position="454"/>
        <end position="476"/>
    </location>
</feature>
<accession>A0A9W8DSI8</accession>
<evidence type="ECO:0000259" key="10">
    <source>
        <dbReference type="Pfam" id="PF07662"/>
    </source>
</evidence>
<dbReference type="GO" id="GO:0005886">
    <property type="term" value="C:plasma membrane"/>
    <property type="evidence" value="ECO:0007669"/>
    <property type="project" value="UniProtKB-SubCell"/>
</dbReference>
<dbReference type="OrthoDB" id="6075923at2759"/>
<evidence type="ECO:0000256" key="1">
    <source>
        <dbReference type="ARBA" id="ARBA00004651"/>
    </source>
</evidence>
<evidence type="ECO:0000259" key="9">
    <source>
        <dbReference type="Pfam" id="PF01773"/>
    </source>
</evidence>
<evidence type="ECO:0000256" key="3">
    <source>
        <dbReference type="ARBA" id="ARBA00022475"/>
    </source>
</evidence>
<feature type="transmembrane region" description="Helical" evidence="8">
    <location>
        <begin position="488"/>
        <end position="507"/>
    </location>
</feature>
<dbReference type="GO" id="GO:0015293">
    <property type="term" value="F:symporter activity"/>
    <property type="evidence" value="ECO:0007669"/>
    <property type="project" value="TreeGrafter"/>
</dbReference>
<keyword evidence="5 8" id="KW-1133">Transmembrane helix</keyword>
<keyword evidence="13" id="KW-1185">Reference proteome</keyword>
<reference evidence="12" key="1">
    <citation type="submission" date="2022-07" db="EMBL/GenBank/DDBJ databases">
        <title>Phylogenomic reconstructions and comparative analyses of Kickxellomycotina fungi.</title>
        <authorList>
            <person name="Reynolds N.K."/>
            <person name="Stajich J.E."/>
            <person name="Barry K."/>
            <person name="Grigoriev I.V."/>
            <person name="Crous P."/>
            <person name="Smith M.E."/>
        </authorList>
    </citation>
    <scope>NUCLEOTIDE SEQUENCE</scope>
    <source>
        <strain evidence="12">NBRC 100468</strain>
    </source>
</reference>
<evidence type="ECO:0000256" key="5">
    <source>
        <dbReference type="ARBA" id="ARBA00022989"/>
    </source>
</evidence>
<organism evidence="12 13">
    <name type="scientific">Mycoemilia scoparia</name>
    <dbReference type="NCBI Taxonomy" id="417184"/>
    <lineage>
        <taxon>Eukaryota</taxon>
        <taxon>Fungi</taxon>
        <taxon>Fungi incertae sedis</taxon>
        <taxon>Zoopagomycota</taxon>
        <taxon>Kickxellomycotina</taxon>
        <taxon>Kickxellomycetes</taxon>
        <taxon>Kickxellales</taxon>
        <taxon>Kickxellaceae</taxon>
        <taxon>Mycoemilia</taxon>
    </lineage>
</organism>
<dbReference type="Pfam" id="PF07670">
    <property type="entry name" value="Gate"/>
    <property type="match status" value="1"/>
</dbReference>
<protein>
    <recommendedName>
        <fullName evidence="14">Sodium/nucleoside cotransporter</fullName>
    </recommendedName>
</protein>
<feature type="domain" description="Concentrative nucleoside transporter C-terminal" evidence="10">
    <location>
        <begin position="396"/>
        <end position="608"/>
    </location>
</feature>
<feature type="transmembrane region" description="Helical" evidence="8">
    <location>
        <begin position="100"/>
        <end position="119"/>
    </location>
</feature>
<evidence type="ECO:0000259" key="11">
    <source>
        <dbReference type="Pfam" id="PF07670"/>
    </source>
</evidence>